<keyword evidence="2" id="KW-1133">Transmembrane helix</keyword>
<accession>A0A2T7PY02</accession>
<feature type="signal peptide" evidence="3">
    <location>
        <begin position="1"/>
        <end position="24"/>
    </location>
</feature>
<feature type="chain" id="PRO_5015451314" evidence="3">
    <location>
        <begin position="25"/>
        <end position="141"/>
    </location>
</feature>
<comment type="caution">
    <text evidence="4">The sequence shown here is derived from an EMBL/GenBank/DDBJ whole genome shotgun (WGS) entry which is preliminary data.</text>
</comment>
<keyword evidence="2" id="KW-0812">Transmembrane</keyword>
<sequence>MATFQLRLLMRLMVLCSMVVLANGGVRGGSYKTSYNFGSSSSGDSSSSLTPAEGIGLGCGIIGAIIIIFVSCFFVYWCNKKIPSKIVKGVIISYDCEDTVTGLPPTDNDAVSDPPENSTVTTPQPDPPSEPTEQDNPYQNC</sequence>
<protein>
    <submittedName>
        <fullName evidence="4">Uncharacterized protein</fullName>
    </submittedName>
</protein>
<feature type="transmembrane region" description="Helical" evidence="2">
    <location>
        <begin position="55"/>
        <end position="78"/>
    </location>
</feature>
<evidence type="ECO:0000313" key="5">
    <source>
        <dbReference type="Proteomes" id="UP000245119"/>
    </source>
</evidence>
<evidence type="ECO:0000313" key="4">
    <source>
        <dbReference type="EMBL" id="PVD38312.1"/>
    </source>
</evidence>
<dbReference type="Proteomes" id="UP000245119">
    <property type="component" value="Linkage Group LG1"/>
</dbReference>
<reference evidence="4 5" key="1">
    <citation type="submission" date="2018-04" db="EMBL/GenBank/DDBJ databases">
        <title>The genome of golden apple snail Pomacea canaliculata provides insight into stress tolerance and invasive adaptation.</title>
        <authorList>
            <person name="Liu C."/>
            <person name="Liu B."/>
            <person name="Ren Y."/>
            <person name="Zhang Y."/>
            <person name="Wang H."/>
            <person name="Li S."/>
            <person name="Jiang F."/>
            <person name="Yin L."/>
            <person name="Zhang G."/>
            <person name="Qian W."/>
            <person name="Fan W."/>
        </authorList>
    </citation>
    <scope>NUCLEOTIDE SEQUENCE [LARGE SCALE GENOMIC DNA]</scope>
    <source>
        <strain evidence="4">SZHN2017</strain>
        <tissue evidence="4">Muscle</tissue>
    </source>
</reference>
<feature type="region of interest" description="Disordered" evidence="1">
    <location>
        <begin position="103"/>
        <end position="141"/>
    </location>
</feature>
<name>A0A2T7PY02_POMCA</name>
<proteinExistence type="predicted"/>
<dbReference type="EMBL" id="PZQS01000001">
    <property type="protein sequence ID" value="PVD38312.1"/>
    <property type="molecule type" value="Genomic_DNA"/>
</dbReference>
<gene>
    <name evidence="4" type="ORF">C0Q70_00924</name>
</gene>
<organism evidence="4 5">
    <name type="scientific">Pomacea canaliculata</name>
    <name type="common">Golden apple snail</name>
    <dbReference type="NCBI Taxonomy" id="400727"/>
    <lineage>
        <taxon>Eukaryota</taxon>
        <taxon>Metazoa</taxon>
        <taxon>Spiralia</taxon>
        <taxon>Lophotrochozoa</taxon>
        <taxon>Mollusca</taxon>
        <taxon>Gastropoda</taxon>
        <taxon>Caenogastropoda</taxon>
        <taxon>Architaenioglossa</taxon>
        <taxon>Ampullarioidea</taxon>
        <taxon>Ampullariidae</taxon>
        <taxon>Pomacea</taxon>
    </lineage>
</organism>
<evidence type="ECO:0000256" key="3">
    <source>
        <dbReference type="SAM" id="SignalP"/>
    </source>
</evidence>
<keyword evidence="3" id="KW-0732">Signal</keyword>
<dbReference type="AlphaFoldDB" id="A0A2T7PY02"/>
<keyword evidence="5" id="KW-1185">Reference proteome</keyword>
<keyword evidence="2" id="KW-0472">Membrane</keyword>
<evidence type="ECO:0000256" key="2">
    <source>
        <dbReference type="SAM" id="Phobius"/>
    </source>
</evidence>
<evidence type="ECO:0000256" key="1">
    <source>
        <dbReference type="SAM" id="MobiDB-lite"/>
    </source>
</evidence>